<comment type="caution">
    <text evidence="1">The sequence shown here is derived from an EMBL/GenBank/DDBJ whole genome shotgun (WGS) entry which is preliminary data.</text>
</comment>
<evidence type="ECO:0000313" key="1">
    <source>
        <dbReference type="EMBL" id="KKN43474.1"/>
    </source>
</evidence>
<proteinExistence type="predicted"/>
<feature type="non-terminal residue" evidence="1">
    <location>
        <position position="160"/>
    </location>
</feature>
<sequence>MALRTTAGRGVIDLTLNTVGLSRGANRVAAVLRTTLVVAASAATAGLAAVAAAAVKATKAFAGFEQSMARVKALTGAVGGQFESLTRTATQLGKCSLTFLQVSFTVEELNDRTCFLEHQLENVTMVNLLNEDHHRSRSIQSLPNNHLVPRRVHDDTYIIA</sequence>
<accession>A0A0F9QM00</accession>
<dbReference type="EMBL" id="LAZR01001509">
    <property type="protein sequence ID" value="KKN43474.1"/>
    <property type="molecule type" value="Genomic_DNA"/>
</dbReference>
<reference evidence="1" key="1">
    <citation type="journal article" date="2015" name="Nature">
        <title>Complex archaea that bridge the gap between prokaryotes and eukaryotes.</title>
        <authorList>
            <person name="Spang A."/>
            <person name="Saw J.H."/>
            <person name="Jorgensen S.L."/>
            <person name="Zaremba-Niedzwiedzka K."/>
            <person name="Martijn J."/>
            <person name="Lind A.E."/>
            <person name="van Eijk R."/>
            <person name="Schleper C."/>
            <person name="Guy L."/>
            <person name="Ettema T.J."/>
        </authorList>
    </citation>
    <scope>NUCLEOTIDE SEQUENCE</scope>
</reference>
<protein>
    <submittedName>
        <fullName evidence="1">Uncharacterized protein</fullName>
    </submittedName>
</protein>
<gene>
    <name evidence="1" type="ORF">LCGC14_0702990</name>
</gene>
<organism evidence="1">
    <name type="scientific">marine sediment metagenome</name>
    <dbReference type="NCBI Taxonomy" id="412755"/>
    <lineage>
        <taxon>unclassified sequences</taxon>
        <taxon>metagenomes</taxon>
        <taxon>ecological metagenomes</taxon>
    </lineage>
</organism>
<dbReference type="AlphaFoldDB" id="A0A0F9QM00"/>
<name>A0A0F9QM00_9ZZZZ</name>